<dbReference type="InterPro" id="IPR003557">
    <property type="entry name" value="Cyt_c_biogenesis_CcmC"/>
</dbReference>
<dbReference type="PRINTS" id="PR01386">
    <property type="entry name" value="CCMCBIOGNSIS"/>
</dbReference>
<dbReference type="AlphaFoldDB" id="A0A9D1U8W4"/>
<dbReference type="EMBL" id="DXGI01000066">
    <property type="protein sequence ID" value="HIW77851.1"/>
    <property type="molecule type" value="Genomic_DNA"/>
</dbReference>
<evidence type="ECO:0000256" key="8">
    <source>
        <dbReference type="ARBA" id="ARBA00023136"/>
    </source>
</evidence>
<comment type="subcellular location">
    <subcellularLocation>
        <location evidence="2">Membrane</location>
        <topology evidence="2">Multi-pass membrane protein</topology>
    </subcellularLocation>
</comment>
<dbReference type="PROSITE" id="PS51257">
    <property type="entry name" value="PROKAR_LIPOPROTEIN"/>
    <property type="match status" value="1"/>
</dbReference>
<feature type="transmembrane region" description="Helical" evidence="9">
    <location>
        <begin position="185"/>
        <end position="204"/>
    </location>
</feature>
<dbReference type="GO" id="GO:0017004">
    <property type="term" value="P:cytochrome complex assembly"/>
    <property type="evidence" value="ECO:0007669"/>
    <property type="project" value="UniProtKB-KW"/>
</dbReference>
<evidence type="ECO:0000256" key="9">
    <source>
        <dbReference type="SAM" id="Phobius"/>
    </source>
</evidence>
<comment type="similarity">
    <text evidence="3">Belongs to the CcmC/CycZ/HelC family.</text>
</comment>
<comment type="function">
    <text evidence="1">Required for the export of heme to the periplasm for the biogenesis of c-type cytochromes.</text>
</comment>
<dbReference type="InterPro" id="IPR045062">
    <property type="entry name" value="Cyt_c_biogenesis_CcsA/CcmC"/>
</dbReference>
<dbReference type="PANTHER" id="PTHR30071:SF1">
    <property type="entry name" value="CYTOCHROME B_B6 PROTEIN-RELATED"/>
    <property type="match status" value="1"/>
</dbReference>
<evidence type="ECO:0000313" key="11">
    <source>
        <dbReference type="EMBL" id="HIW77851.1"/>
    </source>
</evidence>
<dbReference type="GO" id="GO:0020037">
    <property type="term" value="F:heme binding"/>
    <property type="evidence" value="ECO:0007669"/>
    <property type="project" value="InterPro"/>
</dbReference>
<keyword evidence="7 9" id="KW-1133">Transmembrane helix</keyword>
<evidence type="ECO:0000256" key="5">
    <source>
        <dbReference type="ARBA" id="ARBA00022692"/>
    </source>
</evidence>
<feature type="transmembrane region" description="Helical" evidence="9">
    <location>
        <begin position="141"/>
        <end position="165"/>
    </location>
</feature>
<name>A0A9D1U8W4_9BACT</name>
<keyword evidence="5 9" id="KW-0812">Transmembrane</keyword>
<dbReference type="GO" id="GO:0015232">
    <property type="term" value="F:heme transmembrane transporter activity"/>
    <property type="evidence" value="ECO:0007669"/>
    <property type="project" value="InterPro"/>
</dbReference>
<feature type="transmembrane region" description="Helical" evidence="9">
    <location>
        <begin position="111"/>
        <end position="129"/>
    </location>
</feature>
<proteinExistence type="inferred from homology"/>
<reference evidence="11" key="2">
    <citation type="submission" date="2021-04" db="EMBL/GenBank/DDBJ databases">
        <authorList>
            <person name="Gilroy R."/>
        </authorList>
    </citation>
    <scope>NUCLEOTIDE SEQUENCE</scope>
    <source>
        <strain evidence="11">ChiSxjej5B17-1746</strain>
    </source>
</reference>
<dbReference type="Pfam" id="PF01578">
    <property type="entry name" value="Cytochrom_C_asm"/>
    <property type="match status" value="1"/>
</dbReference>
<evidence type="ECO:0000256" key="7">
    <source>
        <dbReference type="ARBA" id="ARBA00022989"/>
    </source>
</evidence>
<evidence type="ECO:0000256" key="2">
    <source>
        <dbReference type="ARBA" id="ARBA00004141"/>
    </source>
</evidence>
<feature type="transmembrane region" description="Helical" evidence="9">
    <location>
        <begin position="78"/>
        <end position="99"/>
    </location>
</feature>
<evidence type="ECO:0000259" key="10">
    <source>
        <dbReference type="Pfam" id="PF01578"/>
    </source>
</evidence>
<comment type="caution">
    <text evidence="11">The sequence shown here is derived from an EMBL/GenBank/DDBJ whole genome shotgun (WGS) entry which is preliminary data.</text>
</comment>
<evidence type="ECO:0000313" key="12">
    <source>
        <dbReference type="Proteomes" id="UP000824264"/>
    </source>
</evidence>
<accession>A0A9D1U8W4</accession>
<feature type="domain" description="Cytochrome c assembly protein" evidence="10">
    <location>
        <begin position="28"/>
        <end position="167"/>
    </location>
</feature>
<feature type="transmembrane region" description="Helical" evidence="9">
    <location>
        <begin position="47"/>
        <end position="66"/>
    </location>
</feature>
<reference evidence="11" key="1">
    <citation type="journal article" date="2021" name="PeerJ">
        <title>Extensive microbial diversity within the chicken gut microbiome revealed by metagenomics and culture.</title>
        <authorList>
            <person name="Gilroy R."/>
            <person name="Ravi A."/>
            <person name="Getino M."/>
            <person name="Pursley I."/>
            <person name="Horton D.L."/>
            <person name="Alikhan N.F."/>
            <person name="Baker D."/>
            <person name="Gharbi K."/>
            <person name="Hall N."/>
            <person name="Watson M."/>
            <person name="Adriaenssens E.M."/>
            <person name="Foster-Nyarko E."/>
            <person name="Jarju S."/>
            <person name="Secka A."/>
            <person name="Antonio M."/>
            <person name="Oren A."/>
            <person name="Chaudhuri R.R."/>
            <person name="La Ragione R."/>
            <person name="Hildebrand F."/>
            <person name="Pallen M.J."/>
        </authorList>
    </citation>
    <scope>NUCLEOTIDE SEQUENCE</scope>
    <source>
        <strain evidence="11">ChiSxjej5B17-1746</strain>
    </source>
</reference>
<dbReference type="Proteomes" id="UP000824264">
    <property type="component" value="Unassembled WGS sequence"/>
</dbReference>
<feature type="transmembrane region" description="Helical" evidence="9">
    <location>
        <begin position="7"/>
        <end position="27"/>
    </location>
</feature>
<keyword evidence="6" id="KW-0201">Cytochrome c-type biogenesis</keyword>
<sequence>MRYSWTLPCAVLGGVLMAACQVLIYRYAPIEQTMGPVQKIFYTHLPLAWWAFVSFFLVCVAGAAYLRTRNLHWDAVAGAAAEVGVVICSLALVTGSIWARHSWGVWWTWDPRLTTTLILWFLYAGYLVLRKLDMPRERQASLCAVVGIVAFIDVPLVFLSARLWRSIHPAVFANKSGGLEPEMKIAVVAAVLCFGLVWAALVGLRTMQLQQKERLDGLAVRGEL</sequence>
<keyword evidence="8 9" id="KW-0472">Membrane</keyword>
<gene>
    <name evidence="11" type="ORF">H9874_01730</name>
</gene>
<evidence type="ECO:0000256" key="3">
    <source>
        <dbReference type="ARBA" id="ARBA00005840"/>
    </source>
</evidence>
<organism evidence="11 12">
    <name type="scientific">Candidatus Bilophila faecipullorum</name>
    <dbReference type="NCBI Taxonomy" id="2838482"/>
    <lineage>
        <taxon>Bacteria</taxon>
        <taxon>Pseudomonadati</taxon>
        <taxon>Thermodesulfobacteriota</taxon>
        <taxon>Desulfovibrionia</taxon>
        <taxon>Desulfovibrionales</taxon>
        <taxon>Desulfovibrionaceae</taxon>
        <taxon>Bilophila</taxon>
    </lineage>
</organism>
<evidence type="ECO:0000256" key="4">
    <source>
        <dbReference type="ARBA" id="ARBA00016463"/>
    </source>
</evidence>
<dbReference type="InterPro" id="IPR002541">
    <property type="entry name" value="Cyt_c_assembly"/>
</dbReference>
<dbReference type="PANTHER" id="PTHR30071">
    <property type="entry name" value="HEME EXPORTER PROTEIN C"/>
    <property type="match status" value="1"/>
</dbReference>
<evidence type="ECO:0000256" key="6">
    <source>
        <dbReference type="ARBA" id="ARBA00022748"/>
    </source>
</evidence>
<protein>
    <recommendedName>
        <fullName evidence="4">Heme exporter protein C</fullName>
    </recommendedName>
</protein>
<dbReference type="GO" id="GO:0005886">
    <property type="term" value="C:plasma membrane"/>
    <property type="evidence" value="ECO:0007669"/>
    <property type="project" value="TreeGrafter"/>
</dbReference>
<evidence type="ECO:0000256" key="1">
    <source>
        <dbReference type="ARBA" id="ARBA00002442"/>
    </source>
</evidence>